<accession>A0A0D2U655</accession>
<dbReference type="Proteomes" id="UP000032304">
    <property type="component" value="Chromosome 10"/>
</dbReference>
<evidence type="ECO:0000313" key="1">
    <source>
        <dbReference type="EMBL" id="KJB63406.1"/>
    </source>
</evidence>
<sequence length="109" mass="12134">MLGDNQLHLHHTFAAQLKARKRSLHHIRCITLVISLFIKPSSSSNYQSLPSLDSAFTVTRSPQILSYLCQRAFPPPLGLPPTSTWGSRSSYLPSPFHALTHSPLGHLYS</sequence>
<proteinExistence type="predicted"/>
<dbReference type="EMBL" id="CM001749">
    <property type="protein sequence ID" value="KJB63406.1"/>
    <property type="molecule type" value="Genomic_DNA"/>
</dbReference>
<reference evidence="1 2" key="1">
    <citation type="journal article" date="2012" name="Nature">
        <title>Repeated polyploidization of Gossypium genomes and the evolution of spinnable cotton fibres.</title>
        <authorList>
            <person name="Paterson A.H."/>
            <person name="Wendel J.F."/>
            <person name="Gundlach H."/>
            <person name="Guo H."/>
            <person name="Jenkins J."/>
            <person name="Jin D."/>
            <person name="Llewellyn D."/>
            <person name="Showmaker K.C."/>
            <person name="Shu S."/>
            <person name="Udall J."/>
            <person name="Yoo M.J."/>
            <person name="Byers R."/>
            <person name="Chen W."/>
            <person name="Doron-Faigenboim A."/>
            <person name="Duke M.V."/>
            <person name="Gong L."/>
            <person name="Grimwood J."/>
            <person name="Grover C."/>
            <person name="Grupp K."/>
            <person name="Hu G."/>
            <person name="Lee T.H."/>
            <person name="Li J."/>
            <person name="Lin L."/>
            <person name="Liu T."/>
            <person name="Marler B.S."/>
            <person name="Page J.T."/>
            <person name="Roberts A.W."/>
            <person name="Romanel E."/>
            <person name="Sanders W.S."/>
            <person name="Szadkowski E."/>
            <person name="Tan X."/>
            <person name="Tang H."/>
            <person name="Xu C."/>
            <person name="Wang J."/>
            <person name="Wang Z."/>
            <person name="Zhang D."/>
            <person name="Zhang L."/>
            <person name="Ashrafi H."/>
            <person name="Bedon F."/>
            <person name="Bowers J.E."/>
            <person name="Brubaker C.L."/>
            <person name="Chee P.W."/>
            <person name="Das S."/>
            <person name="Gingle A.R."/>
            <person name="Haigler C.H."/>
            <person name="Harker D."/>
            <person name="Hoffmann L.V."/>
            <person name="Hovav R."/>
            <person name="Jones D.C."/>
            <person name="Lemke C."/>
            <person name="Mansoor S."/>
            <person name="ur Rahman M."/>
            <person name="Rainville L.N."/>
            <person name="Rambani A."/>
            <person name="Reddy U.K."/>
            <person name="Rong J.K."/>
            <person name="Saranga Y."/>
            <person name="Scheffler B.E."/>
            <person name="Scheffler J.A."/>
            <person name="Stelly D.M."/>
            <person name="Triplett B.A."/>
            <person name="Van Deynze A."/>
            <person name="Vaslin M.F."/>
            <person name="Waghmare V.N."/>
            <person name="Walford S.A."/>
            <person name="Wright R.J."/>
            <person name="Zaki E.A."/>
            <person name="Zhang T."/>
            <person name="Dennis E.S."/>
            <person name="Mayer K.F."/>
            <person name="Peterson D.G."/>
            <person name="Rokhsar D.S."/>
            <person name="Wang X."/>
            <person name="Schmutz J."/>
        </authorList>
    </citation>
    <scope>NUCLEOTIDE SEQUENCE [LARGE SCALE GENOMIC DNA]</scope>
</reference>
<evidence type="ECO:0000313" key="2">
    <source>
        <dbReference type="Proteomes" id="UP000032304"/>
    </source>
</evidence>
<organism evidence="1 2">
    <name type="scientific">Gossypium raimondii</name>
    <name type="common">Peruvian cotton</name>
    <name type="synonym">Gossypium klotzschianum subsp. raimondii</name>
    <dbReference type="NCBI Taxonomy" id="29730"/>
    <lineage>
        <taxon>Eukaryota</taxon>
        <taxon>Viridiplantae</taxon>
        <taxon>Streptophyta</taxon>
        <taxon>Embryophyta</taxon>
        <taxon>Tracheophyta</taxon>
        <taxon>Spermatophyta</taxon>
        <taxon>Magnoliopsida</taxon>
        <taxon>eudicotyledons</taxon>
        <taxon>Gunneridae</taxon>
        <taxon>Pentapetalae</taxon>
        <taxon>rosids</taxon>
        <taxon>malvids</taxon>
        <taxon>Malvales</taxon>
        <taxon>Malvaceae</taxon>
        <taxon>Malvoideae</taxon>
        <taxon>Gossypium</taxon>
    </lineage>
</organism>
<dbReference type="AlphaFoldDB" id="A0A0D2U655"/>
<gene>
    <name evidence="1" type="ORF">B456_010G107200</name>
</gene>
<protein>
    <submittedName>
        <fullName evidence="1">Uncharacterized protein</fullName>
    </submittedName>
</protein>
<keyword evidence="2" id="KW-1185">Reference proteome</keyword>
<name>A0A0D2U655_GOSRA</name>
<dbReference type="Gramene" id="KJB63406">
    <property type="protein sequence ID" value="KJB63406"/>
    <property type="gene ID" value="B456_010G107200"/>
</dbReference>